<proteinExistence type="predicted"/>
<organism evidence="1">
    <name type="scientific">freshwater metagenome</name>
    <dbReference type="NCBI Taxonomy" id="449393"/>
    <lineage>
        <taxon>unclassified sequences</taxon>
        <taxon>metagenomes</taxon>
        <taxon>ecological metagenomes</taxon>
    </lineage>
</organism>
<gene>
    <name evidence="1" type="ORF">UFOPK2809_00427</name>
    <name evidence="2" type="ORF">UFOPK4043_01340</name>
</gene>
<accession>A0A6J6T5I9</accession>
<evidence type="ECO:0000313" key="1">
    <source>
        <dbReference type="EMBL" id="CAB4742472.1"/>
    </source>
</evidence>
<dbReference type="AlphaFoldDB" id="A0A6J6T5I9"/>
<evidence type="ECO:0000313" key="2">
    <source>
        <dbReference type="EMBL" id="CAB5016422.1"/>
    </source>
</evidence>
<dbReference type="EMBL" id="CAFBPA010000238">
    <property type="protein sequence ID" value="CAB5016422.1"/>
    <property type="molecule type" value="Genomic_DNA"/>
</dbReference>
<sequence>MLRVFSDACIGNFGDEGVEILRRGAYSAGFYRGTRMSNQSALRLTERNAISLVESWDTGEWELAAIDGLLQWSGSGADLTITLPSAPGSDYFVENKLPAETLEVYWAALVAGIAAGFGSGCEAEIATNSSPNWSLRLKFPNAVQQTEPLNLGKVGVDEVALLEMSRRTSGLIAALQMYVSQELVRKYDAAGEEVVREASYRFGALRGGEIREKHLRDGIALTLENFASKSGLQERDPSEAVFVFSDKQFISDGAYYLDCTYCPLQEVWAHEGSEGLRLGYLFDAANHRGLFQSYHPETVIRWDSVKSRGDSVCKFRFTIPSLLIESDLTPEEFDKLDK</sequence>
<name>A0A6J6T5I9_9ZZZZ</name>
<reference evidence="1" key="1">
    <citation type="submission" date="2020-05" db="EMBL/GenBank/DDBJ databases">
        <authorList>
            <person name="Chiriac C."/>
            <person name="Salcher M."/>
            <person name="Ghai R."/>
            <person name="Kavagutti S V."/>
        </authorList>
    </citation>
    <scope>NUCLEOTIDE SEQUENCE</scope>
</reference>
<protein>
    <submittedName>
        <fullName evidence="1">Unannotated protein</fullName>
    </submittedName>
</protein>
<dbReference type="Pfam" id="PF14196">
    <property type="entry name" value="ATC_hydrolase"/>
    <property type="match status" value="1"/>
</dbReference>
<dbReference type="EMBL" id="CAEZZA010000040">
    <property type="protein sequence ID" value="CAB4742472.1"/>
    <property type="molecule type" value="Genomic_DNA"/>
</dbReference>
<dbReference type="InterPro" id="IPR026002">
    <property type="entry name" value="ATC_hydrolase-like"/>
</dbReference>